<dbReference type="InterPro" id="IPR025877">
    <property type="entry name" value="MobA-like_NTP_Trfase"/>
</dbReference>
<dbReference type="AlphaFoldDB" id="A0A927GQC2"/>
<gene>
    <name evidence="2" type="ORF">IDH44_00910</name>
</gene>
<dbReference type="PANTHER" id="PTHR43777:SF1">
    <property type="entry name" value="MOLYBDENUM COFACTOR CYTIDYLYLTRANSFERASE"/>
    <property type="match status" value="1"/>
</dbReference>
<proteinExistence type="predicted"/>
<dbReference type="CDD" id="cd04182">
    <property type="entry name" value="GT_2_like_f"/>
    <property type="match status" value="1"/>
</dbReference>
<comment type="caution">
    <text evidence="2">The sequence shown here is derived from an EMBL/GenBank/DDBJ whole genome shotgun (WGS) entry which is preliminary data.</text>
</comment>
<organism evidence="2 3">
    <name type="scientific">Paenibacillus sabuli</name>
    <dbReference type="NCBI Taxonomy" id="2772509"/>
    <lineage>
        <taxon>Bacteria</taxon>
        <taxon>Bacillati</taxon>
        <taxon>Bacillota</taxon>
        <taxon>Bacilli</taxon>
        <taxon>Bacillales</taxon>
        <taxon>Paenibacillaceae</taxon>
        <taxon>Paenibacillus</taxon>
    </lineage>
</organism>
<dbReference type="EMBL" id="JACXIZ010000003">
    <property type="protein sequence ID" value="MBD2843735.1"/>
    <property type="molecule type" value="Genomic_DNA"/>
</dbReference>
<evidence type="ECO:0000259" key="1">
    <source>
        <dbReference type="Pfam" id="PF12804"/>
    </source>
</evidence>
<evidence type="ECO:0000313" key="2">
    <source>
        <dbReference type="EMBL" id="MBD2843735.1"/>
    </source>
</evidence>
<protein>
    <submittedName>
        <fullName evidence="2">Nucleotidyltransferase family protein</fullName>
    </submittedName>
</protein>
<dbReference type="RefSeq" id="WP_190913803.1">
    <property type="nucleotide sequence ID" value="NZ_JACXIZ010000003.1"/>
</dbReference>
<dbReference type="Gene3D" id="3.90.550.10">
    <property type="entry name" value="Spore Coat Polysaccharide Biosynthesis Protein SpsA, Chain A"/>
    <property type="match status" value="1"/>
</dbReference>
<dbReference type="SUPFAM" id="SSF53448">
    <property type="entry name" value="Nucleotide-diphospho-sugar transferases"/>
    <property type="match status" value="1"/>
</dbReference>
<dbReference type="Proteomes" id="UP000621560">
    <property type="component" value="Unassembled WGS sequence"/>
</dbReference>
<keyword evidence="3" id="KW-1185">Reference proteome</keyword>
<accession>A0A927GQC2</accession>
<dbReference type="Pfam" id="PF12804">
    <property type="entry name" value="NTP_transf_3"/>
    <property type="match status" value="1"/>
</dbReference>
<reference evidence="2" key="1">
    <citation type="submission" date="2020-09" db="EMBL/GenBank/DDBJ databases">
        <title>A novel bacterium of genus Paenibacillus, isolated from South China Sea.</title>
        <authorList>
            <person name="Huang H."/>
            <person name="Mo K."/>
            <person name="Hu Y."/>
        </authorList>
    </citation>
    <scope>NUCLEOTIDE SEQUENCE</scope>
    <source>
        <strain evidence="2">IB182496</strain>
    </source>
</reference>
<sequence>MDGRIWALMLAAGRSVRMGEPKLLLPAPEGTVLRQSLRRIVDAAACRVALVAAHDGPVRPADAGDVAVEWIGSERSHLGLGASLAVGVRALAERFAPDAVVVVLGDQPELNPAVLRRVVAAYRESRSLIVQARYSDRPGHPVLFDSTLLPELAALSGDSGARAVLRRHAMSIRYVDVAAPAPRDIDTPADYAAYRARLGLARPEH</sequence>
<feature type="domain" description="MobA-like NTP transferase" evidence="1">
    <location>
        <begin position="7"/>
        <end position="168"/>
    </location>
</feature>
<dbReference type="PANTHER" id="PTHR43777">
    <property type="entry name" value="MOLYBDENUM COFACTOR CYTIDYLYLTRANSFERASE"/>
    <property type="match status" value="1"/>
</dbReference>
<name>A0A927GQC2_9BACL</name>
<dbReference type="GO" id="GO:0016779">
    <property type="term" value="F:nucleotidyltransferase activity"/>
    <property type="evidence" value="ECO:0007669"/>
    <property type="project" value="UniProtKB-ARBA"/>
</dbReference>
<dbReference type="InterPro" id="IPR029044">
    <property type="entry name" value="Nucleotide-diphossugar_trans"/>
</dbReference>
<evidence type="ECO:0000313" key="3">
    <source>
        <dbReference type="Proteomes" id="UP000621560"/>
    </source>
</evidence>